<keyword evidence="2" id="KW-0539">Nucleus</keyword>
<dbReference type="OrthoDB" id="2156856at2759"/>
<dbReference type="InterPro" id="IPR016024">
    <property type="entry name" value="ARM-type_fold"/>
</dbReference>
<reference evidence="4" key="1">
    <citation type="submission" date="2019-09" db="EMBL/GenBank/DDBJ databases">
        <title>Bird 10,000 Genomes (B10K) Project - Family phase.</title>
        <authorList>
            <person name="Zhang G."/>
        </authorList>
    </citation>
    <scope>NUCLEOTIDE SEQUENCE</scope>
    <source>
        <strain evidence="4">B10K-DU-024-03</strain>
        <tissue evidence="4">Muscle</tissue>
    </source>
</reference>
<dbReference type="GO" id="GO:0005654">
    <property type="term" value="C:nucleoplasm"/>
    <property type="evidence" value="ECO:0007669"/>
    <property type="project" value="TreeGrafter"/>
</dbReference>
<dbReference type="PANTHER" id="PTHR23424">
    <property type="entry name" value="SERUM AMYLOID A"/>
    <property type="match status" value="1"/>
</dbReference>
<dbReference type="SUPFAM" id="SSF48371">
    <property type="entry name" value="ARM repeat"/>
    <property type="match status" value="1"/>
</dbReference>
<dbReference type="EMBL" id="WBNJ01000016">
    <property type="protein sequence ID" value="NXD76167.1"/>
    <property type="molecule type" value="Genomic_DNA"/>
</dbReference>
<protein>
    <submittedName>
        <fullName evidence="4">SAAL1 protein</fullName>
    </submittedName>
</protein>
<dbReference type="GO" id="GO:1901647">
    <property type="term" value="P:positive regulation of synoviocyte proliferation"/>
    <property type="evidence" value="ECO:0007669"/>
    <property type="project" value="TreeGrafter"/>
</dbReference>
<evidence type="ECO:0000313" key="5">
    <source>
        <dbReference type="Proteomes" id="UP000648918"/>
    </source>
</evidence>
<evidence type="ECO:0000256" key="2">
    <source>
        <dbReference type="ARBA" id="ARBA00023242"/>
    </source>
</evidence>
<dbReference type="PANTHER" id="PTHR23424:SF23">
    <property type="entry name" value="PROTEIN SAAL1"/>
    <property type="match status" value="1"/>
</dbReference>
<comment type="similarity">
    <text evidence="3">Belongs to the SAAL1 family.</text>
</comment>
<sequence length="478" mass="53630">MDRNPSPPSSEAEAGAGDAVGNTVYSRHWLFSILTRLIEVISPEKAEPTGSPGEIRTELDEEMENDICKVWDMSMDEDVALFLQEFNAPDIFMGVFAKSKCPRLTEICVGILGNMACFQDICMSISKDENLGQVLLQRLCDSDSPTLLETSRLLLTCLSQPEVANVWVERIRENPSVYDCVCFIMSSSTNVELLVKVGEVVDKLFDLDEELMLNWIKNGTCRSVGPSVDDSPEELPDFKIVPCILEAAKQVRSDNPEGLDVYMHILQLLTTVDEGIQAIVQAPDGGKETWGLLYDLVCHELCQTDDPPIIVQEQKTVLASILSVLSAMFASQTEQEYTKMRKSKLCLFFVVYMPLIGSLIRILQYMEDCGKRSVDDSKESEQEETGRADVNEEDFHLKILKDICCELLSNMLQELTKENTLEGLHQGHLNEQTCSCAFQNLLPLYLASVESFLEVLREADQTLADNLEKRFPSLKVHT</sequence>
<feature type="non-terminal residue" evidence="4">
    <location>
        <position position="1"/>
    </location>
</feature>
<dbReference type="AlphaFoldDB" id="A0A851Y7R6"/>
<evidence type="ECO:0000256" key="3">
    <source>
        <dbReference type="ARBA" id="ARBA00038401"/>
    </source>
</evidence>
<gene>
    <name evidence="4" type="primary">Saal1</name>
    <name evidence="4" type="ORF">HALSEN_R10587</name>
</gene>
<accession>A0A851Y7R6</accession>
<evidence type="ECO:0000256" key="1">
    <source>
        <dbReference type="ARBA" id="ARBA00004123"/>
    </source>
</evidence>
<comment type="subcellular location">
    <subcellularLocation>
        <location evidence="1">Nucleus</location>
    </subcellularLocation>
</comment>
<proteinExistence type="inferred from homology"/>
<comment type="caution">
    <text evidence="4">The sequence shown here is derived from an EMBL/GenBank/DDBJ whole genome shotgun (WGS) entry which is preliminary data.</text>
</comment>
<dbReference type="Proteomes" id="UP000648918">
    <property type="component" value="Unassembled WGS sequence"/>
</dbReference>
<evidence type="ECO:0000313" key="4">
    <source>
        <dbReference type="EMBL" id="NXD76167.1"/>
    </source>
</evidence>
<dbReference type="InterPro" id="IPR052464">
    <property type="entry name" value="Synovial_Prolif_Regulator"/>
</dbReference>
<name>A0A851Y7R6_9AVES</name>
<organism evidence="4 5">
    <name type="scientific">Halcyon senegalensis</name>
    <dbReference type="NCBI Taxonomy" id="342381"/>
    <lineage>
        <taxon>Eukaryota</taxon>
        <taxon>Metazoa</taxon>
        <taxon>Chordata</taxon>
        <taxon>Craniata</taxon>
        <taxon>Vertebrata</taxon>
        <taxon>Euteleostomi</taxon>
        <taxon>Archelosauria</taxon>
        <taxon>Archosauria</taxon>
        <taxon>Dinosauria</taxon>
        <taxon>Saurischia</taxon>
        <taxon>Theropoda</taxon>
        <taxon>Coelurosauria</taxon>
        <taxon>Aves</taxon>
        <taxon>Neognathae</taxon>
        <taxon>Neoaves</taxon>
        <taxon>Telluraves</taxon>
        <taxon>Coraciimorphae</taxon>
        <taxon>Coraciiformes</taxon>
        <taxon>Alcedinidae</taxon>
        <taxon>Halcyon</taxon>
    </lineage>
</organism>
<keyword evidence="5" id="KW-1185">Reference proteome</keyword>
<feature type="non-terminal residue" evidence="4">
    <location>
        <position position="478"/>
    </location>
</feature>